<dbReference type="InterPro" id="IPR050090">
    <property type="entry name" value="Tyrosine_recombinase_XerCD"/>
</dbReference>
<dbReference type="Gene3D" id="1.10.443.10">
    <property type="entry name" value="Intergrase catalytic core"/>
    <property type="match status" value="1"/>
</dbReference>
<protein>
    <recommendedName>
        <fullName evidence="3">Tyr recombinase domain-containing protein</fullName>
    </recommendedName>
</protein>
<feature type="non-terminal residue" evidence="4">
    <location>
        <position position="1"/>
    </location>
</feature>
<dbReference type="GO" id="GO:0003677">
    <property type="term" value="F:DNA binding"/>
    <property type="evidence" value="ECO:0007669"/>
    <property type="project" value="UniProtKB-KW"/>
</dbReference>
<dbReference type="AlphaFoldDB" id="X1Q468"/>
<dbReference type="InterPro" id="IPR013762">
    <property type="entry name" value="Integrase-like_cat_sf"/>
</dbReference>
<dbReference type="InterPro" id="IPR011010">
    <property type="entry name" value="DNA_brk_join_enz"/>
</dbReference>
<evidence type="ECO:0000256" key="2">
    <source>
        <dbReference type="ARBA" id="ARBA00023172"/>
    </source>
</evidence>
<evidence type="ECO:0000259" key="3">
    <source>
        <dbReference type="PROSITE" id="PS51898"/>
    </source>
</evidence>
<dbReference type="GO" id="GO:0015074">
    <property type="term" value="P:DNA integration"/>
    <property type="evidence" value="ECO:0007669"/>
    <property type="project" value="InterPro"/>
</dbReference>
<dbReference type="PANTHER" id="PTHR30349">
    <property type="entry name" value="PHAGE INTEGRASE-RELATED"/>
    <property type="match status" value="1"/>
</dbReference>
<dbReference type="InterPro" id="IPR002104">
    <property type="entry name" value="Integrase_catalytic"/>
</dbReference>
<name>X1Q468_9ZZZZ</name>
<keyword evidence="2" id="KW-0233">DNA recombination</keyword>
<organism evidence="4">
    <name type="scientific">marine sediment metagenome</name>
    <dbReference type="NCBI Taxonomy" id="412755"/>
    <lineage>
        <taxon>unclassified sequences</taxon>
        <taxon>metagenomes</taxon>
        <taxon>ecological metagenomes</taxon>
    </lineage>
</organism>
<accession>X1Q468</accession>
<comment type="caution">
    <text evidence="4">The sequence shown here is derived from an EMBL/GenBank/DDBJ whole genome shotgun (WGS) entry which is preliminary data.</text>
</comment>
<evidence type="ECO:0000313" key="4">
    <source>
        <dbReference type="EMBL" id="GAI63003.1"/>
    </source>
</evidence>
<proteinExistence type="predicted"/>
<dbReference type="Pfam" id="PF00589">
    <property type="entry name" value="Phage_integrase"/>
    <property type="match status" value="1"/>
</dbReference>
<evidence type="ECO:0000256" key="1">
    <source>
        <dbReference type="ARBA" id="ARBA00023125"/>
    </source>
</evidence>
<dbReference type="SUPFAM" id="SSF56349">
    <property type="entry name" value="DNA breaking-rejoining enzymes"/>
    <property type="match status" value="1"/>
</dbReference>
<sequence length="195" mass="21941">GAIENKRSHKGCIVRDSLLVELALKTGMRRSELANLMAKDIHQDFLMVRNGKGGKDRVIPLVPSIAERLRNFSSNMKPEKKVFQLKPACISNKIKQFAKKAGITDFHTHSLRHKFATELLERGADIRVVQELLGHANLSATQVYLSITSKRIREAVSLLEKDEEKGASPEFIKTLQPAMDVSMLINTGRHFLKEI</sequence>
<reference evidence="4" key="1">
    <citation type="journal article" date="2014" name="Front. Microbiol.">
        <title>High frequency of phylogenetically diverse reductive dehalogenase-homologous genes in deep subseafloor sedimentary metagenomes.</title>
        <authorList>
            <person name="Kawai M."/>
            <person name="Futagami T."/>
            <person name="Toyoda A."/>
            <person name="Takaki Y."/>
            <person name="Nishi S."/>
            <person name="Hori S."/>
            <person name="Arai W."/>
            <person name="Tsubouchi T."/>
            <person name="Morono Y."/>
            <person name="Uchiyama I."/>
            <person name="Ito T."/>
            <person name="Fujiyama A."/>
            <person name="Inagaki F."/>
            <person name="Takami H."/>
        </authorList>
    </citation>
    <scope>NUCLEOTIDE SEQUENCE</scope>
    <source>
        <strain evidence="4">Expedition CK06-06</strain>
    </source>
</reference>
<dbReference type="PROSITE" id="PS51898">
    <property type="entry name" value="TYR_RECOMBINASE"/>
    <property type="match status" value="1"/>
</dbReference>
<gene>
    <name evidence="4" type="ORF">S12H4_10383</name>
</gene>
<dbReference type="GO" id="GO:0006310">
    <property type="term" value="P:DNA recombination"/>
    <property type="evidence" value="ECO:0007669"/>
    <property type="project" value="UniProtKB-KW"/>
</dbReference>
<dbReference type="EMBL" id="BARW01004429">
    <property type="protein sequence ID" value="GAI63003.1"/>
    <property type="molecule type" value="Genomic_DNA"/>
</dbReference>
<feature type="domain" description="Tyr recombinase" evidence="3">
    <location>
        <begin position="1"/>
        <end position="157"/>
    </location>
</feature>
<keyword evidence="1" id="KW-0238">DNA-binding</keyword>
<dbReference type="PANTHER" id="PTHR30349:SF41">
    <property type="entry name" value="INTEGRASE_RECOMBINASE PROTEIN MJ0367-RELATED"/>
    <property type="match status" value="1"/>
</dbReference>